<dbReference type="EMBL" id="JACOAF010000018">
    <property type="protein sequence ID" value="MBC3539281.1"/>
    <property type="molecule type" value="Genomic_DNA"/>
</dbReference>
<dbReference type="RefSeq" id="WP_186634659.1">
    <property type="nucleotide sequence ID" value="NZ_JACOAF010000018.1"/>
</dbReference>
<comment type="caution">
    <text evidence="1">The sequence shown here is derived from an EMBL/GenBank/DDBJ whole genome shotgun (WGS) entry which is preliminary data.</text>
</comment>
<proteinExistence type="predicted"/>
<reference evidence="1 2" key="1">
    <citation type="journal article" date="2019" name="Int. J. Syst. Evol. Microbiol.">
        <title>Rufibacter sediminis sp. nov., isolated from freshwater lake sediment.</title>
        <authorList>
            <person name="Qu J.H."/>
            <person name="Zhang L.J."/>
            <person name="Fu Y.H."/>
            <person name="Li H.F."/>
        </authorList>
    </citation>
    <scope>NUCLEOTIDE SEQUENCE [LARGE SCALE GENOMIC DNA]</scope>
    <source>
        <strain evidence="1 2">H-1</strain>
    </source>
</reference>
<sequence length="546" mass="60628">MARGKKYLVAGGSVLLVVLVLLLIVSQNLDSWAEEKVKKQVHTQSKGVYELQMAGLDISLLAGSATLDSVRLTPNAAVWQQVQRQSPSQASASLSEVTSSQVQVRGIPFLKLLFGGAFGLSSIHLDNLEWELRKMKEDTSSKPLHEEVGKQFREMAIREIRIKNGTFRYHDSPNRKTPAFSVAGVDLQAEGVQLDSASFRDPDRAYYSKKITASAAQASWVLPDGNYRLKSEKLQASTQAREVTLARLQLLPLRSAAEMSRREGVAVTRFNVQVPAVTMSKVDFGTLFRNSNVYIGTLVVQKPRVQAYKDGRNYPTKGSGLMPHDLVQKLTFGVNIRTTKVRDLYVRYEELAEKAFKTGYVTGSNIDLTLTNLTNDKNLISRKKPAVLRGSGWLMGKAQLQATVRMALLDPNGYHSMEGTIGKGYPAILNPMVEPSMFVRVKSGILQRGSFNIELTNTSAQGSIQLQYDDFKIDLLNKEKERKQGLKSKLKTLVANKLVLKSESEDDGKAPRQGKIQVNRRTERSFLTYWKDCLANGVLSVIGAPM</sequence>
<dbReference type="Proteomes" id="UP000659698">
    <property type="component" value="Unassembled WGS sequence"/>
</dbReference>
<protein>
    <recommendedName>
        <fullName evidence="3">DUF748 domain-containing protein</fullName>
    </recommendedName>
</protein>
<evidence type="ECO:0008006" key="3">
    <source>
        <dbReference type="Google" id="ProtNLM"/>
    </source>
</evidence>
<organism evidence="1 2">
    <name type="scientific">Rufibacter sediminis</name>
    <dbReference type="NCBI Taxonomy" id="2762756"/>
    <lineage>
        <taxon>Bacteria</taxon>
        <taxon>Pseudomonadati</taxon>
        <taxon>Bacteroidota</taxon>
        <taxon>Cytophagia</taxon>
        <taxon>Cytophagales</taxon>
        <taxon>Hymenobacteraceae</taxon>
        <taxon>Rufibacter</taxon>
    </lineage>
</organism>
<accession>A0ABR6VQ05</accession>
<evidence type="ECO:0000313" key="2">
    <source>
        <dbReference type="Proteomes" id="UP000659698"/>
    </source>
</evidence>
<evidence type="ECO:0000313" key="1">
    <source>
        <dbReference type="EMBL" id="MBC3539281.1"/>
    </source>
</evidence>
<gene>
    <name evidence="1" type="ORF">H7U12_06285</name>
</gene>
<name>A0ABR6VQ05_9BACT</name>
<keyword evidence="2" id="KW-1185">Reference proteome</keyword>